<dbReference type="Pfam" id="PF01479">
    <property type="entry name" value="S4"/>
    <property type="match status" value="1"/>
</dbReference>
<dbReference type="KEGG" id="sti:Sthe_0326"/>
<feature type="region of interest" description="Disordered" evidence="9">
    <location>
        <begin position="1"/>
        <end position="23"/>
    </location>
</feature>
<comment type="function">
    <text evidence="7">With S5 and S12 plays an important role in translational accuracy.</text>
</comment>
<dbReference type="GO" id="GO:0006412">
    <property type="term" value="P:translation"/>
    <property type="evidence" value="ECO:0007669"/>
    <property type="project" value="UniProtKB-UniRule"/>
</dbReference>
<dbReference type="SUPFAM" id="SSF55174">
    <property type="entry name" value="Alpha-L RNA-binding motif"/>
    <property type="match status" value="1"/>
</dbReference>
<dbReference type="InterPro" id="IPR022801">
    <property type="entry name" value="Ribosomal_uS4"/>
</dbReference>
<dbReference type="PROSITE" id="PS00632">
    <property type="entry name" value="RIBOSOMAL_S4"/>
    <property type="match status" value="1"/>
</dbReference>
<evidence type="ECO:0000256" key="8">
    <source>
        <dbReference type="RuleBase" id="RU003699"/>
    </source>
</evidence>
<comment type="subunit">
    <text evidence="7">Part of the 30S ribosomal subunit. Contacts protein S5. The interaction surface between S4 and S5 is involved in control of translational fidelity.</text>
</comment>
<evidence type="ECO:0000256" key="5">
    <source>
        <dbReference type="ARBA" id="ARBA00023274"/>
    </source>
</evidence>
<dbReference type="InParanoid" id="D1C704"/>
<evidence type="ECO:0000313" key="12">
    <source>
        <dbReference type="EMBL" id="ACZ37765.1"/>
    </source>
</evidence>
<dbReference type="SMART" id="SM01390">
    <property type="entry name" value="Ribosomal_S4"/>
    <property type="match status" value="1"/>
</dbReference>
<evidence type="ECO:0000256" key="1">
    <source>
        <dbReference type="ARBA" id="ARBA00007465"/>
    </source>
</evidence>
<dbReference type="Proteomes" id="UP000002027">
    <property type="component" value="Chromosome 1"/>
</dbReference>
<evidence type="ECO:0000259" key="10">
    <source>
        <dbReference type="SMART" id="SM00363"/>
    </source>
</evidence>
<dbReference type="GO" id="GO:0015935">
    <property type="term" value="C:small ribosomal subunit"/>
    <property type="evidence" value="ECO:0007669"/>
    <property type="project" value="InterPro"/>
</dbReference>
<dbReference type="InterPro" id="IPR018079">
    <property type="entry name" value="Ribosomal_uS4_CS"/>
</dbReference>
<name>D1C704_SPHTD</name>
<protein>
    <recommendedName>
        <fullName evidence="6 7">Small ribosomal subunit protein uS4</fullName>
    </recommendedName>
</protein>
<keyword evidence="5 7" id="KW-0687">Ribonucleoprotein</keyword>
<dbReference type="EMBL" id="CP001823">
    <property type="protein sequence ID" value="ACZ37765.1"/>
    <property type="molecule type" value="Genomic_DNA"/>
</dbReference>
<dbReference type="NCBIfam" id="TIGR01017">
    <property type="entry name" value="rpsD_bact"/>
    <property type="match status" value="1"/>
</dbReference>
<dbReference type="Pfam" id="PF00163">
    <property type="entry name" value="Ribosomal_S4"/>
    <property type="match status" value="1"/>
</dbReference>
<dbReference type="HOGENOM" id="CLU_092403_0_1_0"/>
<keyword evidence="2 7" id="KW-0699">rRNA-binding</keyword>
<sequence length="203" mass="23228">MARYTGPKHKISRREGINLTGTRSRSLERRLKTPPGAHAHARPRRMTEYGRQLREKQKLKRHFGMLEKQFRRTFQDARRSKEPTGTALVKLLESRLDNVVYRLGFTPTRPMARQLVNHGHVLVNGRRVDIPSYRVSPGDTIALTEKAAEIPDVQEALQDAGHQIPSWLSREGTQPVGRVISEPNPEELDIPVDIELIIAFYAR</sequence>
<proteinExistence type="inferred from homology"/>
<dbReference type="Gene3D" id="3.10.290.10">
    <property type="entry name" value="RNA-binding S4 domain"/>
    <property type="match status" value="1"/>
</dbReference>
<evidence type="ECO:0000256" key="9">
    <source>
        <dbReference type="SAM" id="MobiDB-lite"/>
    </source>
</evidence>
<feature type="compositionally biased region" description="Basic residues" evidence="9">
    <location>
        <begin position="1"/>
        <end position="12"/>
    </location>
</feature>
<dbReference type="SMART" id="SM00363">
    <property type="entry name" value="S4"/>
    <property type="match status" value="1"/>
</dbReference>
<dbReference type="RefSeq" id="WP_012870813.1">
    <property type="nucleotide sequence ID" value="NC_013523.1"/>
</dbReference>
<dbReference type="Gene3D" id="1.10.1050.10">
    <property type="entry name" value="Ribosomal Protein S4 Delta 41, Chain A, domain 1"/>
    <property type="match status" value="1"/>
</dbReference>
<evidence type="ECO:0000256" key="2">
    <source>
        <dbReference type="ARBA" id="ARBA00022730"/>
    </source>
</evidence>
<dbReference type="HAMAP" id="MF_01306_B">
    <property type="entry name" value="Ribosomal_uS4_B"/>
    <property type="match status" value="1"/>
</dbReference>
<dbReference type="InterPro" id="IPR005709">
    <property type="entry name" value="Ribosomal_uS4_bac-type"/>
</dbReference>
<dbReference type="InterPro" id="IPR001912">
    <property type="entry name" value="Ribosomal_uS4_N"/>
</dbReference>
<evidence type="ECO:0000256" key="3">
    <source>
        <dbReference type="ARBA" id="ARBA00022884"/>
    </source>
</evidence>
<evidence type="ECO:0000313" key="13">
    <source>
        <dbReference type="Proteomes" id="UP000002027"/>
    </source>
</evidence>
<organism evidence="12 13">
    <name type="scientific">Sphaerobacter thermophilus (strain ATCC 49802 / DSM 20745 / KCCM 41009 / NCIMB 13125 / S 6022)</name>
    <dbReference type="NCBI Taxonomy" id="479434"/>
    <lineage>
        <taxon>Bacteria</taxon>
        <taxon>Pseudomonadati</taxon>
        <taxon>Thermomicrobiota</taxon>
        <taxon>Thermomicrobia</taxon>
        <taxon>Sphaerobacterales</taxon>
        <taxon>Sphaerobacterineae</taxon>
        <taxon>Sphaerobacteraceae</taxon>
        <taxon>Sphaerobacter</taxon>
    </lineage>
</organism>
<dbReference type="PANTHER" id="PTHR11831">
    <property type="entry name" value="30S 40S RIBOSOMAL PROTEIN"/>
    <property type="match status" value="1"/>
</dbReference>
<keyword evidence="4 7" id="KW-0689">Ribosomal protein</keyword>
<comment type="function">
    <text evidence="7">One of the primary rRNA binding proteins, it binds directly to 16S rRNA where it nucleates assembly of the body of the 30S subunit.</text>
</comment>
<evidence type="ECO:0000256" key="7">
    <source>
        <dbReference type="HAMAP-Rule" id="MF_01306"/>
    </source>
</evidence>
<evidence type="ECO:0000256" key="6">
    <source>
        <dbReference type="ARBA" id="ARBA00035254"/>
    </source>
</evidence>
<dbReference type="InterPro" id="IPR002942">
    <property type="entry name" value="S4_RNA-bd"/>
</dbReference>
<accession>D1C704</accession>
<dbReference type="GO" id="GO:0042274">
    <property type="term" value="P:ribosomal small subunit biogenesis"/>
    <property type="evidence" value="ECO:0007669"/>
    <property type="project" value="TreeGrafter"/>
</dbReference>
<comment type="similarity">
    <text evidence="1 7 8">Belongs to the universal ribosomal protein uS4 family.</text>
</comment>
<reference evidence="13" key="1">
    <citation type="submission" date="2009-11" db="EMBL/GenBank/DDBJ databases">
        <title>The complete chromosome 1 of Sphaerobacter thermophilus DSM 20745.</title>
        <authorList>
            <person name="Lucas S."/>
            <person name="Copeland A."/>
            <person name="Lapidus A."/>
            <person name="Glavina del Rio T."/>
            <person name="Dalin E."/>
            <person name="Tice H."/>
            <person name="Bruce D."/>
            <person name="Goodwin L."/>
            <person name="Pitluck S."/>
            <person name="Kyrpides N."/>
            <person name="Mavromatis K."/>
            <person name="Ivanova N."/>
            <person name="Mikhailova N."/>
            <person name="LaButti K.M."/>
            <person name="Clum A."/>
            <person name="Sun H.I."/>
            <person name="Brettin T."/>
            <person name="Detter J.C."/>
            <person name="Han C."/>
            <person name="Larimer F."/>
            <person name="Land M."/>
            <person name="Hauser L."/>
            <person name="Markowitz V."/>
            <person name="Cheng J.F."/>
            <person name="Hugenholtz P."/>
            <person name="Woyke T."/>
            <person name="Wu D."/>
            <person name="Steenblock K."/>
            <person name="Schneider S."/>
            <person name="Pukall R."/>
            <person name="Goeker M."/>
            <person name="Klenk H.P."/>
            <person name="Eisen J.A."/>
        </authorList>
    </citation>
    <scope>NUCLEOTIDE SEQUENCE [LARGE SCALE GENOMIC DNA]</scope>
    <source>
        <strain evidence="13">ATCC 49802 / DSM 20745 / S 6022</strain>
    </source>
</reference>
<dbReference type="CDD" id="cd00165">
    <property type="entry name" value="S4"/>
    <property type="match status" value="1"/>
</dbReference>
<dbReference type="AlphaFoldDB" id="D1C704"/>
<dbReference type="PROSITE" id="PS50889">
    <property type="entry name" value="S4"/>
    <property type="match status" value="1"/>
</dbReference>
<gene>
    <name evidence="7" type="primary">rpsD</name>
    <name evidence="12" type="ordered locus">Sthe_0326</name>
</gene>
<dbReference type="GO" id="GO:0019843">
    <property type="term" value="F:rRNA binding"/>
    <property type="evidence" value="ECO:0007669"/>
    <property type="project" value="UniProtKB-UniRule"/>
</dbReference>
<keyword evidence="13" id="KW-1185">Reference proteome</keyword>
<evidence type="ECO:0000259" key="11">
    <source>
        <dbReference type="SMART" id="SM01390"/>
    </source>
</evidence>
<evidence type="ECO:0000256" key="4">
    <source>
        <dbReference type="ARBA" id="ARBA00022980"/>
    </source>
</evidence>
<dbReference type="OrthoDB" id="9803672at2"/>
<dbReference type="FunFam" id="3.10.290.10:FF:000001">
    <property type="entry name" value="30S ribosomal protein S4"/>
    <property type="match status" value="1"/>
</dbReference>
<feature type="domain" description="RNA-binding S4" evidence="10">
    <location>
        <begin position="94"/>
        <end position="155"/>
    </location>
</feature>
<dbReference type="NCBIfam" id="NF003717">
    <property type="entry name" value="PRK05327.1"/>
    <property type="match status" value="1"/>
</dbReference>
<dbReference type="STRING" id="479434.Sthe_0326"/>
<dbReference type="GO" id="GO:0003735">
    <property type="term" value="F:structural constituent of ribosome"/>
    <property type="evidence" value="ECO:0007669"/>
    <property type="project" value="InterPro"/>
</dbReference>
<dbReference type="InterPro" id="IPR036986">
    <property type="entry name" value="S4_RNA-bd_sf"/>
</dbReference>
<dbReference type="eggNOG" id="COG0522">
    <property type="taxonomic scope" value="Bacteria"/>
</dbReference>
<keyword evidence="3 7" id="KW-0694">RNA-binding</keyword>
<dbReference type="PANTHER" id="PTHR11831:SF4">
    <property type="entry name" value="SMALL RIBOSOMAL SUBUNIT PROTEIN US4M"/>
    <property type="match status" value="1"/>
</dbReference>
<feature type="domain" description="Small ribosomal subunit protein uS4 N-terminal" evidence="11">
    <location>
        <begin position="3"/>
        <end position="93"/>
    </location>
</feature>
<reference evidence="12 13" key="2">
    <citation type="journal article" date="2010" name="Stand. Genomic Sci.">
        <title>Complete genome sequence of Desulfohalobium retbaense type strain (HR(100)).</title>
        <authorList>
            <person name="Spring S."/>
            <person name="Nolan M."/>
            <person name="Lapidus A."/>
            <person name="Glavina Del Rio T."/>
            <person name="Copeland A."/>
            <person name="Tice H."/>
            <person name="Cheng J.F."/>
            <person name="Lucas S."/>
            <person name="Land M."/>
            <person name="Chen F."/>
            <person name="Bruce D."/>
            <person name="Goodwin L."/>
            <person name="Pitluck S."/>
            <person name="Ivanova N."/>
            <person name="Mavromatis K."/>
            <person name="Mikhailova N."/>
            <person name="Pati A."/>
            <person name="Chen A."/>
            <person name="Palaniappan K."/>
            <person name="Hauser L."/>
            <person name="Chang Y.J."/>
            <person name="Jeffries C.D."/>
            <person name="Munk C."/>
            <person name="Kiss H."/>
            <person name="Chain P."/>
            <person name="Han C."/>
            <person name="Brettin T."/>
            <person name="Detter J.C."/>
            <person name="Schuler E."/>
            <person name="Goker M."/>
            <person name="Rohde M."/>
            <person name="Bristow J."/>
            <person name="Eisen J.A."/>
            <person name="Markowitz V."/>
            <person name="Hugenholtz P."/>
            <person name="Kyrpides N.C."/>
            <person name="Klenk H.P."/>
        </authorList>
    </citation>
    <scope>NUCLEOTIDE SEQUENCE [LARGE SCALE GENOMIC DNA]</scope>
    <source>
        <strain evidence="13">ATCC 49802 / DSM 20745 / S 6022</strain>
    </source>
</reference>